<feature type="region of interest" description="Disordered" evidence="1">
    <location>
        <begin position="34"/>
        <end position="54"/>
    </location>
</feature>
<gene>
    <name evidence="2" type="ORF">SEVIR_4G300901v2</name>
</gene>
<evidence type="ECO:0000313" key="3">
    <source>
        <dbReference type="Proteomes" id="UP000298652"/>
    </source>
</evidence>
<proteinExistence type="predicted"/>
<dbReference type="Gramene" id="TKW23579">
    <property type="protein sequence ID" value="TKW23579"/>
    <property type="gene ID" value="SEVIR_4G300901v2"/>
</dbReference>
<evidence type="ECO:0000313" key="2">
    <source>
        <dbReference type="EMBL" id="TKW23579.1"/>
    </source>
</evidence>
<dbReference type="EMBL" id="CM016555">
    <property type="protein sequence ID" value="TKW23579.1"/>
    <property type="molecule type" value="Genomic_DNA"/>
</dbReference>
<dbReference type="Proteomes" id="UP000298652">
    <property type="component" value="Chromosome 4"/>
</dbReference>
<accession>A0A4U6V9A3</accession>
<dbReference type="AlphaFoldDB" id="A0A4U6V9A3"/>
<reference evidence="2" key="1">
    <citation type="submission" date="2019-03" db="EMBL/GenBank/DDBJ databases">
        <title>WGS assembly of Setaria viridis.</title>
        <authorList>
            <person name="Huang P."/>
            <person name="Jenkins J."/>
            <person name="Grimwood J."/>
            <person name="Barry K."/>
            <person name="Healey A."/>
            <person name="Mamidi S."/>
            <person name="Sreedasyam A."/>
            <person name="Shu S."/>
            <person name="Feldman M."/>
            <person name="Wu J."/>
            <person name="Yu Y."/>
            <person name="Chen C."/>
            <person name="Johnson J."/>
            <person name="Rokhsar D."/>
            <person name="Baxter I."/>
            <person name="Schmutz J."/>
            <person name="Brutnell T."/>
            <person name="Kellogg E."/>
        </authorList>
    </citation>
    <scope>NUCLEOTIDE SEQUENCE [LARGE SCALE GENOMIC DNA]</scope>
</reference>
<keyword evidence="3" id="KW-1185">Reference proteome</keyword>
<sequence>MHFFFHGTGGISCISRYGILLALLAYATCAVSGTTEKKETDVEWTRASQPATDR</sequence>
<name>A0A4U6V9A3_SETVI</name>
<evidence type="ECO:0000256" key="1">
    <source>
        <dbReference type="SAM" id="MobiDB-lite"/>
    </source>
</evidence>
<feature type="compositionally biased region" description="Basic and acidic residues" evidence="1">
    <location>
        <begin position="35"/>
        <end position="44"/>
    </location>
</feature>
<organism evidence="2 3">
    <name type="scientific">Setaria viridis</name>
    <name type="common">Green bristlegrass</name>
    <name type="synonym">Setaria italica subsp. viridis</name>
    <dbReference type="NCBI Taxonomy" id="4556"/>
    <lineage>
        <taxon>Eukaryota</taxon>
        <taxon>Viridiplantae</taxon>
        <taxon>Streptophyta</taxon>
        <taxon>Embryophyta</taxon>
        <taxon>Tracheophyta</taxon>
        <taxon>Spermatophyta</taxon>
        <taxon>Magnoliopsida</taxon>
        <taxon>Liliopsida</taxon>
        <taxon>Poales</taxon>
        <taxon>Poaceae</taxon>
        <taxon>PACMAD clade</taxon>
        <taxon>Panicoideae</taxon>
        <taxon>Panicodae</taxon>
        <taxon>Paniceae</taxon>
        <taxon>Cenchrinae</taxon>
        <taxon>Setaria</taxon>
    </lineage>
</organism>
<protein>
    <submittedName>
        <fullName evidence="2">Uncharacterized protein</fullName>
    </submittedName>
</protein>